<dbReference type="RefSeq" id="WP_107866480.1">
    <property type="nucleotide sequence ID" value="NZ_QAON01000014.1"/>
</dbReference>
<evidence type="ECO:0000256" key="1">
    <source>
        <dbReference type="SAM" id="SignalP"/>
    </source>
</evidence>
<reference evidence="2 3" key="1">
    <citation type="submission" date="2018-04" db="EMBL/GenBank/DDBJ databases">
        <title>Genomic Encyclopedia of Archaeal and Bacterial Type Strains, Phase II (KMG-II): from individual species to whole genera.</title>
        <authorList>
            <person name="Goeker M."/>
        </authorList>
    </citation>
    <scope>NUCLEOTIDE SEQUENCE [LARGE SCALE GENOMIC DNA]</scope>
    <source>
        <strain evidence="2 3">DSM 5822</strain>
    </source>
</reference>
<protein>
    <submittedName>
        <fullName evidence="2">Uncharacterized protein</fullName>
    </submittedName>
</protein>
<sequence length="108" mass="11703">MMKSVLLCSCLVISSISVAADKAATTKKPAKASSSDVDIKFGTDVIGSQDAPLELNLVPWKDKENYLPKNPITASVLQETLEPIDRDVVSREVNFARALQELSTIKTP</sequence>
<evidence type="ECO:0000313" key="2">
    <source>
        <dbReference type="EMBL" id="PTQ88177.1"/>
    </source>
</evidence>
<proteinExistence type="predicted"/>
<dbReference type="EMBL" id="QAON01000014">
    <property type="protein sequence ID" value="PTQ88177.1"/>
    <property type="molecule type" value="Genomic_DNA"/>
</dbReference>
<accession>A0A2T5IW89</accession>
<evidence type="ECO:0000313" key="3">
    <source>
        <dbReference type="Proteomes" id="UP000244223"/>
    </source>
</evidence>
<feature type="chain" id="PRO_5031195763" evidence="1">
    <location>
        <begin position="20"/>
        <end position="108"/>
    </location>
</feature>
<name>A0A2T5IW89_9GAMM</name>
<dbReference type="AlphaFoldDB" id="A0A2T5IW89"/>
<feature type="signal peptide" evidence="1">
    <location>
        <begin position="1"/>
        <end position="19"/>
    </location>
</feature>
<keyword evidence="3" id="KW-1185">Reference proteome</keyword>
<keyword evidence="1" id="KW-0732">Signal</keyword>
<dbReference type="OrthoDB" id="5397661at2"/>
<comment type="caution">
    <text evidence="2">The sequence shown here is derived from an EMBL/GenBank/DDBJ whole genome shotgun (WGS) entry which is preliminary data.</text>
</comment>
<dbReference type="Proteomes" id="UP000244223">
    <property type="component" value="Unassembled WGS sequence"/>
</dbReference>
<organism evidence="2 3">
    <name type="scientific">Agitococcus lubricus</name>
    <dbReference type="NCBI Taxonomy" id="1077255"/>
    <lineage>
        <taxon>Bacteria</taxon>
        <taxon>Pseudomonadati</taxon>
        <taxon>Pseudomonadota</taxon>
        <taxon>Gammaproteobacteria</taxon>
        <taxon>Moraxellales</taxon>
        <taxon>Moraxellaceae</taxon>
        <taxon>Agitococcus</taxon>
    </lineage>
</organism>
<gene>
    <name evidence="2" type="ORF">C8N29_11437</name>
</gene>